<dbReference type="Proteomes" id="UP001055460">
    <property type="component" value="Plasmid pB"/>
</dbReference>
<dbReference type="OrthoDB" id="9785826at2"/>
<keyword evidence="1" id="KW-0614">Plasmid</keyword>
<geneLocation type="plasmid" evidence="1 2">
    <name>pB</name>
</geneLocation>
<proteinExistence type="predicted"/>
<dbReference type="PANTHER" id="PTHR43544:SF12">
    <property type="entry name" value="NAD(P)-BINDING ROSSMANN-FOLD SUPERFAMILY PROTEIN"/>
    <property type="match status" value="1"/>
</dbReference>
<dbReference type="Pfam" id="PF00106">
    <property type="entry name" value="adh_short"/>
    <property type="match status" value="1"/>
</dbReference>
<evidence type="ECO:0000313" key="1">
    <source>
        <dbReference type="EMBL" id="USJ27831.1"/>
    </source>
</evidence>
<gene>
    <name evidence="1" type="ORF">NE863_28525</name>
</gene>
<dbReference type="PANTHER" id="PTHR43544">
    <property type="entry name" value="SHORT-CHAIN DEHYDROGENASE/REDUCTASE"/>
    <property type="match status" value="1"/>
</dbReference>
<name>A0A9Q8YGL0_ENSAD</name>
<accession>A0A9Q8YGL0</accession>
<evidence type="ECO:0000313" key="2">
    <source>
        <dbReference type="Proteomes" id="UP001055460"/>
    </source>
</evidence>
<dbReference type="AlphaFoldDB" id="A0A9Q8YGL0"/>
<dbReference type="GO" id="GO:0016491">
    <property type="term" value="F:oxidoreductase activity"/>
    <property type="evidence" value="ECO:0007669"/>
    <property type="project" value="TreeGrafter"/>
</dbReference>
<dbReference type="EMBL" id="CP098809">
    <property type="protein sequence ID" value="USJ27831.1"/>
    <property type="molecule type" value="Genomic_DNA"/>
</dbReference>
<reference evidence="1" key="1">
    <citation type="submission" date="2022-06" db="EMBL/GenBank/DDBJ databases">
        <title>Physiological and biochemical characterization and genomic elucidation of a strain of the genus Ensifer adhaerens M8 that combines arsenic oxidation and chromium reduction.</title>
        <authorList>
            <person name="Li X."/>
            <person name="Yu c."/>
        </authorList>
    </citation>
    <scope>NUCLEOTIDE SEQUENCE</scope>
    <source>
        <strain evidence="1">M8</strain>
        <plasmid evidence="1">pB</plasmid>
    </source>
</reference>
<sequence length="231" mass="24481">MPLTSLAKGYRAVVLGASGGIGSAIAGELRSDPNCLQLVALSRRDNSFDITDEESVAAVAAETVDGLHLVFCATGGLVVDGVGPEKSLKQVDPDVMMRQFALNAIGPALVLKHFAPKLVRSDRGIVAFLSARVGSIGDNRLGGWISYRASKAALNQIVRTASVELSRTHPRAVVVALHPGTVATKMTADYSTPHRRLDPSESACAMLRVIDRLTPENSGGFFAYDGLPVEW</sequence>
<protein>
    <submittedName>
        <fullName evidence="1">SDR family oxidoreductase</fullName>
    </submittedName>
</protein>
<organism evidence="1 2">
    <name type="scientific">Ensifer adhaerens</name>
    <name type="common">Sinorhizobium morelense</name>
    <dbReference type="NCBI Taxonomy" id="106592"/>
    <lineage>
        <taxon>Bacteria</taxon>
        <taxon>Pseudomonadati</taxon>
        <taxon>Pseudomonadota</taxon>
        <taxon>Alphaproteobacteria</taxon>
        <taxon>Hyphomicrobiales</taxon>
        <taxon>Rhizobiaceae</taxon>
        <taxon>Sinorhizobium/Ensifer group</taxon>
        <taxon>Ensifer</taxon>
    </lineage>
</organism>
<dbReference type="RefSeq" id="WP_089046280.1">
    <property type="nucleotide sequence ID" value="NZ_CP098809.1"/>
</dbReference>
<dbReference type="PRINTS" id="PR00081">
    <property type="entry name" value="GDHRDH"/>
</dbReference>
<dbReference type="SUPFAM" id="SSF51735">
    <property type="entry name" value="NAD(P)-binding Rossmann-fold domains"/>
    <property type="match status" value="1"/>
</dbReference>
<dbReference type="CDD" id="cd05325">
    <property type="entry name" value="carb_red_sniffer_like_SDR_c"/>
    <property type="match status" value="1"/>
</dbReference>
<dbReference type="InterPro" id="IPR036291">
    <property type="entry name" value="NAD(P)-bd_dom_sf"/>
</dbReference>
<dbReference type="Gene3D" id="3.40.50.720">
    <property type="entry name" value="NAD(P)-binding Rossmann-like Domain"/>
    <property type="match status" value="1"/>
</dbReference>
<dbReference type="InterPro" id="IPR002347">
    <property type="entry name" value="SDR_fam"/>
</dbReference>
<dbReference type="GO" id="GO:0005737">
    <property type="term" value="C:cytoplasm"/>
    <property type="evidence" value="ECO:0007669"/>
    <property type="project" value="TreeGrafter"/>
</dbReference>
<dbReference type="InterPro" id="IPR051468">
    <property type="entry name" value="Fungal_SecMetab_SDRs"/>
</dbReference>